<dbReference type="AlphaFoldDB" id="A0A6J8DQ01"/>
<feature type="transmembrane region" description="Helical" evidence="1">
    <location>
        <begin position="160"/>
        <end position="181"/>
    </location>
</feature>
<name>A0A6J8DQ01_MYTCO</name>
<keyword evidence="1" id="KW-0812">Transmembrane</keyword>
<keyword evidence="1" id="KW-0472">Membrane</keyword>
<evidence type="ECO:0000313" key="2">
    <source>
        <dbReference type="EMBL" id="CAC5410136.1"/>
    </source>
</evidence>
<dbReference type="EMBL" id="CACVKT020007708">
    <property type="protein sequence ID" value="CAC5410136.1"/>
    <property type="molecule type" value="Genomic_DNA"/>
</dbReference>
<evidence type="ECO:0000256" key="1">
    <source>
        <dbReference type="SAM" id="Phobius"/>
    </source>
</evidence>
<protein>
    <recommendedName>
        <fullName evidence="4">MEGF10_11</fullName>
    </recommendedName>
</protein>
<reference evidence="2 3" key="1">
    <citation type="submission" date="2020-06" db="EMBL/GenBank/DDBJ databases">
        <authorList>
            <person name="Li R."/>
            <person name="Bekaert M."/>
        </authorList>
    </citation>
    <scope>NUCLEOTIDE SEQUENCE [LARGE SCALE GENOMIC DNA]</scope>
    <source>
        <strain evidence="3">wild</strain>
    </source>
</reference>
<dbReference type="Proteomes" id="UP000507470">
    <property type="component" value="Unassembled WGS sequence"/>
</dbReference>
<keyword evidence="3" id="KW-1185">Reference proteome</keyword>
<proteinExistence type="predicted"/>
<gene>
    <name evidence="2" type="ORF">MCOR_43340</name>
</gene>
<evidence type="ECO:0008006" key="4">
    <source>
        <dbReference type="Google" id="ProtNLM"/>
    </source>
</evidence>
<accession>A0A6J8DQ01</accession>
<sequence length="270" mass="30941">MHIYHIIDDNILADPNTNCYPYSEVMIESSSQKSKKSGTETACSYAQHTQQYQSLVAETLKMHHYKNIEYCCSDYEDINGTCTECKIGFISIKGKPCFHCPKNRFGERCLDRCNCNEIEERCDHVNGCVSKFEIGENTDDSTRTQEKDFPDTQTVLKLKWYVYCGGITGVILLVWGCFACVQFRRRRQTPNTAITNDENRILRVLGKRNQNASEQKKSMHIYHTIDDNILAESSIKKGQKSGTETACSNAQHAQQYQSLVPATMEMHHYE</sequence>
<evidence type="ECO:0000313" key="3">
    <source>
        <dbReference type="Proteomes" id="UP000507470"/>
    </source>
</evidence>
<keyword evidence="1" id="KW-1133">Transmembrane helix</keyword>
<organism evidence="2 3">
    <name type="scientific">Mytilus coruscus</name>
    <name type="common">Sea mussel</name>
    <dbReference type="NCBI Taxonomy" id="42192"/>
    <lineage>
        <taxon>Eukaryota</taxon>
        <taxon>Metazoa</taxon>
        <taxon>Spiralia</taxon>
        <taxon>Lophotrochozoa</taxon>
        <taxon>Mollusca</taxon>
        <taxon>Bivalvia</taxon>
        <taxon>Autobranchia</taxon>
        <taxon>Pteriomorphia</taxon>
        <taxon>Mytilida</taxon>
        <taxon>Mytiloidea</taxon>
        <taxon>Mytilidae</taxon>
        <taxon>Mytilinae</taxon>
        <taxon>Mytilus</taxon>
    </lineage>
</organism>
<dbReference type="OrthoDB" id="6208935at2759"/>